<protein>
    <submittedName>
        <fullName evidence="1">Uncharacterized protein</fullName>
    </submittedName>
</protein>
<gene>
    <name evidence="1" type="ORF">GA0070563_11270</name>
</gene>
<dbReference type="RefSeq" id="WP_074476864.1">
    <property type="nucleotide sequence ID" value="NZ_FMCT01000012.1"/>
</dbReference>
<organism evidence="1 2">
    <name type="scientific">Micromonospora carbonacea</name>
    <dbReference type="NCBI Taxonomy" id="47853"/>
    <lineage>
        <taxon>Bacteria</taxon>
        <taxon>Bacillati</taxon>
        <taxon>Actinomycetota</taxon>
        <taxon>Actinomycetes</taxon>
        <taxon>Micromonosporales</taxon>
        <taxon>Micromonosporaceae</taxon>
        <taxon>Micromonospora</taxon>
    </lineage>
</organism>
<proteinExistence type="predicted"/>
<keyword evidence="2" id="KW-1185">Reference proteome</keyword>
<sequence>MATRIPTKSQAYLIAHFADRPFPEKARANQTTYKKCRDNGWLEATDTWPYHQTTDDGIAALNAYEQANQPARAAQHLMELIEAYGKACYLHGPNTSDAHRLHEQIRQAITRTEA</sequence>
<evidence type="ECO:0000313" key="2">
    <source>
        <dbReference type="Proteomes" id="UP000183585"/>
    </source>
</evidence>
<name>A0A1C5ABG3_9ACTN</name>
<dbReference type="EMBL" id="FMCT01000012">
    <property type="protein sequence ID" value="SCF42364.1"/>
    <property type="molecule type" value="Genomic_DNA"/>
</dbReference>
<accession>A0A1C5ABG3</accession>
<evidence type="ECO:0000313" key="1">
    <source>
        <dbReference type="EMBL" id="SCF42364.1"/>
    </source>
</evidence>
<reference evidence="2" key="1">
    <citation type="submission" date="2016-06" db="EMBL/GenBank/DDBJ databases">
        <authorList>
            <person name="Varghese N."/>
            <person name="Submissions Spin"/>
        </authorList>
    </citation>
    <scope>NUCLEOTIDE SEQUENCE [LARGE SCALE GENOMIC DNA]</scope>
    <source>
        <strain evidence="2">DSM 43168</strain>
    </source>
</reference>
<dbReference type="Proteomes" id="UP000183585">
    <property type="component" value="Unassembled WGS sequence"/>
</dbReference>
<dbReference type="AlphaFoldDB" id="A0A1C5ABG3"/>